<dbReference type="InterPro" id="IPR006094">
    <property type="entry name" value="Oxid_FAD_bind_N"/>
</dbReference>
<dbReference type="InterPro" id="IPR036318">
    <property type="entry name" value="FAD-bd_PCMH-like_sf"/>
</dbReference>
<dbReference type="InterPro" id="IPR016171">
    <property type="entry name" value="Vanillyl_alc_oxidase_C-sub2"/>
</dbReference>
<organism evidence="7 8">
    <name type="scientific">Microbispora triticiradicis</name>
    <dbReference type="NCBI Taxonomy" id="2200763"/>
    <lineage>
        <taxon>Bacteria</taxon>
        <taxon>Bacillati</taxon>
        <taxon>Actinomycetota</taxon>
        <taxon>Actinomycetes</taxon>
        <taxon>Streptosporangiales</taxon>
        <taxon>Streptosporangiaceae</taxon>
        <taxon>Microbispora</taxon>
    </lineage>
</organism>
<dbReference type="EMBL" id="VANP01000002">
    <property type="protein sequence ID" value="TLP63917.1"/>
    <property type="molecule type" value="Genomic_DNA"/>
</dbReference>
<gene>
    <name evidence="7" type="ORF">FED44_06710</name>
</gene>
<evidence type="ECO:0000256" key="5">
    <source>
        <dbReference type="ARBA" id="ARBA00023002"/>
    </source>
</evidence>
<dbReference type="InterPro" id="IPR016164">
    <property type="entry name" value="FAD-linked_Oxase-like_C"/>
</dbReference>
<keyword evidence="3" id="KW-0285">Flavoprotein</keyword>
<proteinExistence type="inferred from homology"/>
<comment type="similarity">
    <text evidence="2">Belongs to the FAD-binding oxidoreductase/transferase type 4 family.</text>
</comment>
<evidence type="ECO:0000259" key="6">
    <source>
        <dbReference type="PROSITE" id="PS51387"/>
    </source>
</evidence>
<keyword evidence="5" id="KW-0560">Oxidoreductase</keyword>
<dbReference type="InterPro" id="IPR051914">
    <property type="entry name" value="FAD-linked_OxidoTrans_Type4"/>
</dbReference>
<reference evidence="7" key="1">
    <citation type="submission" date="2019-05" db="EMBL/GenBank/DDBJ databases">
        <title>Isolation, diversity and antifungal activity of Actinobacteria from wheat.</title>
        <authorList>
            <person name="Yu B."/>
        </authorList>
    </citation>
    <scope>NUCLEOTIDE SEQUENCE [LARGE SCALE GENOMIC DNA]</scope>
    <source>
        <strain evidence="7">NEAU-HEGS1-5</strain>
    </source>
</reference>
<dbReference type="InterPro" id="IPR016169">
    <property type="entry name" value="FAD-bd_PCMH_sub2"/>
</dbReference>
<dbReference type="Proteomes" id="UP000309033">
    <property type="component" value="Unassembled WGS sequence"/>
</dbReference>
<dbReference type="FunFam" id="1.10.45.10:FF:000001">
    <property type="entry name" value="D-lactate dehydrogenase mitochondrial"/>
    <property type="match status" value="1"/>
</dbReference>
<evidence type="ECO:0000313" key="8">
    <source>
        <dbReference type="Proteomes" id="UP000309033"/>
    </source>
</evidence>
<comment type="caution">
    <text evidence="7">The sequence shown here is derived from an EMBL/GenBank/DDBJ whole genome shotgun (WGS) entry which is preliminary data.</text>
</comment>
<dbReference type="Gene3D" id="3.30.465.10">
    <property type="match status" value="1"/>
</dbReference>
<evidence type="ECO:0000256" key="2">
    <source>
        <dbReference type="ARBA" id="ARBA00008000"/>
    </source>
</evidence>
<dbReference type="PANTHER" id="PTHR42934:SF2">
    <property type="entry name" value="GLYCOLATE OXIDASE SUBUNIT GLCD"/>
    <property type="match status" value="1"/>
</dbReference>
<accession>A0A5R8ZFM6</accession>
<dbReference type="AlphaFoldDB" id="A0A5R8ZFM6"/>
<dbReference type="Gene3D" id="1.10.45.10">
    <property type="entry name" value="Vanillyl-alcohol Oxidase, Chain A, domain 4"/>
    <property type="match status" value="1"/>
</dbReference>
<dbReference type="PANTHER" id="PTHR42934">
    <property type="entry name" value="GLYCOLATE OXIDASE SUBUNIT GLCD"/>
    <property type="match status" value="1"/>
</dbReference>
<evidence type="ECO:0000256" key="3">
    <source>
        <dbReference type="ARBA" id="ARBA00022630"/>
    </source>
</evidence>
<sequence>MSYSPDVTEATSAPASGLASALPDGLVLTDPDVMDAYARDRTFAPPGKPLGVVLAQSRDDVVATLRWASAHRVPVVPRGAGTGLAGGATAVDGCVVLSLARMTAIRELSPQDEIAVVEPGVITADLDRAARAHGLMYAPDPSSYEISTIGGNLATNAGGLRCVKYGVTRDSALGLEVVLADGRVLNTGRRTMKGVTGYDLTGLFVGSEGTLGVITAATLRLRRAPRELSTVAAEFTSLRDAAAAVAAIIAEGCQPSMLELLDRTTLRAIDDWKNIGLEPSTRAMLIAQAEGPADESAARMAELCAAASFVAVSSTPEEAAELVGVRRLAYPAKERLGQCLVEDVCVPRSALPEMITAIEETAARHGVLISTVAHAGDGNVHPVFVFDRGLAEPPPEVWAAADEVFRAALALGGTLTGEHGVGLLKKRWLGLETGPVAAELHQGIKQVFDPLNILNPGKAI</sequence>
<feature type="domain" description="FAD-binding PCMH-type" evidence="6">
    <location>
        <begin position="45"/>
        <end position="224"/>
    </location>
</feature>
<dbReference type="Pfam" id="PF02913">
    <property type="entry name" value="FAD-oxidase_C"/>
    <property type="match status" value="1"/>
</dbReference>
<dbReference type="FunFam" id="3.30.70.2740:FF:000001">
    <property type="entry name" value="D-lactate dehydrogenase mitochondrial"/>
    <property type="match status" value="1"/>
</dbReference>
<protein>
    <submittedName>
        <fullName evidence="7">FAD-binding protein</fullName>
    </submittedName>
</protein>
<keyword evidence="4" id="KW-0274">FAD</keyword>
<evidence type="ECO:0000256" key="1">
    <source>
        <dbReference type="ARBA" id="ARBA00001974"/>
    </source>
</evidence>
<dbReference type="GO" id="GO:0071949">
    <property type="term" value="F:FAD binding"/>
    <property type="evidence" value="ECO:0007669"/>
    <property type="project" value="InterPro"/>
</dbReference>
<dbReference type="SUPFAM" id="SSF55103">
    <property type="entry name" value="FAD-linked oxidases, C-terminal domain"/>
    <property type="match status" value="1"/>
</dbReference>
<evidence type="ECO:0000313" key="7">
    <source>
        <dbReference type="EMBL" id="TLP63917.1"/>
    </source>
</evidence>
<dbReference type="GO" id="GO:0016491">
    <property type="term" value="F:oxidoreductase activity"/>
    <property type="evidence" value="ECO:0007669"/>
    <property type="project" value="UniProtKB-KW"/>
</dbReference>
<dbReference type="InterPro" id="IPR016166">
    <property type="entry name" value="FAD-bd_PCMH"/>
</dbReference>
<dbReference type="OrthoDB" id="9770306at2"/>
<dbReference type="Pfam" id="PF01565">
    <property type="entry name" value="FAD_binding_4"/>
    <property type="match status" value="1"/>
</dbReference>
<dbReference type="InterPro" id="IPR004113">
    <property type="entry name" value="FAD-bd_oxidored_4_C"/>
</dbReference>
<dbReference type="Gene3D" id="3.30.70.2740">
    <property type="match status" value="1"/>
</dbReference>
<dbReference type="PROSITE" id="PS51387">
    <property type="entry name" value="FAD_PCMH"/>
    <property type="match status" value="1"/>
</dbReference>
<comment type="cofactor">
    <cofactor evidence="1">
        <name>FAD</name>
        <dbReference type="ChEBI" id="CHEBI:57692"/>
    </cofactor>
</comment>
<name>A0A5R8ZFM6_9ACTN</name>
<evidence type="ECO:0000256" key="4">
    <source>
        <dbReference type="ARBA" id="ARBA00022827"/>
    </source>
</evidence>
<dbReference type="SUPFAM" id="SSF56176">
    <property type="entry name" value="FAD-binding/transporter-associated domain-like"/>
    <property type="match status" value="1"/>
</dbReference>
<keyword evidence="8" id="KW-1185">Reference proteome</keyword>